<evidence type="ECO:0000259" key="3">
    <source>
        <dbReference type="SMART" id="SM00355"/>
    </source>
</evidence>
<dbReference type="EMBL" id="JAGPXD010000006">
    <property type="protein sequence ID" value="KAH7349752.1"/>
    <property type="molecule type" value="Genomic_DNA"/>
</dbReference>
<evidence type="ECO:0000313" key="4">
    <source>
        <dbReference type="EMBL" id="KAH7349752.1"/>
    </source>
</evidence>
<organism evidence="4 5">
    <name type="scientific">Plectosphaerella cucumerina</name>
    <dbReference type="NCBI Taxonomy" id="40658"/>
    <lineage>
        <taxon>Eukaryota</taxon>
        <taxon>Fungi</taxon>
        <taxon>Dikarya</taxon>
        <taxon>Ascomycota</taxon>
        <taxon>Pezizomycotina</taxon>
        <taxon>Sordariomycetes</taxon>
        <taxon>Hypocreomycetidae</taxon>
        <taxon>Glomerellales</taxon>
        <taxon>Plectosphaerellaceae</taxon>
        <taxon>Plectosphaerella</taxon>
    </lineage>
</organism>
<reference evidence="4" key="1">
    <citation type="journal article" date="2021" name="Nat. Commun.">
        <title>Genetic determinants of endophytism in the Arabidopsis root mycobiome.</title>
        <authorList>
            <person name="Mesny F."/>
            <person name="Miyauchi S."/>
            <person name="Thiergart T."/>
            <person name="Pickel B."/>
            <person name="Atanasova L."/>
            <person name="Karlsson M."/>
            <person name="Huettel B."/>
            <person name="Barry K.W."/>
            <person name="Haridas S."/>
            <person name="Chen C."/>
            <person name="Bauer D."/>
            <person name="Andreopoulos W."/>
            <person name="Pangilinan J."/>
            <person name="LaButti K."/>
            <person name="Riley R."/>
            <person name="Lipzen A."/>
            <person name="Clum A."/>
            <person name="Drula E."/>
            <person name="Henrissat B."/>
            <person name="Kohler A."/>
            <person name="Grigoriev I.V."/>
            <person name="Martin F.M."/>
            <person name="Hacquard S."/>
        </authorList>
    </citation>
    <scope>NUCLEOTIDE SEQUENCE</scope>
    <source>
        <strain evidence="4">MPI-CAGE-AT-0016</strain>
    </source>
</reference>
<feature type="domain" description="C2H2-type" evidence="3">
    <location>
        <begin position="363"/>
        <end position="389"/>
    </location>
</feature>
<dbReference type="Pfam" id="PF22893">
    <property type="entry name" value="ULD_2"/>
    <property type="match status" value="1"/>
</dbReference>
<dbReference type="PANTHER" id="PTHR35391:SF7">
    <property type="entry name" value="C2H2-TYPE DOMAIN-CONTAINING PROTEIN"/>
    <property type="match status" value="1"/>
</dbReference>
<gene>
    <name evidence="4" type="ORF">B0T11DRAFT_134484</name>
</gene>
<dbReference type="PANTHER" id="PTHR35391">
    <property type="entry name" value="C2H2-TYPE DOMAIN-CONTAINING PROTEIN-RELATED"/>
    <property type="match status" value="1"/>
</dbReference>
<dbReference type="Pfam" id="PF26082">
    <property type="entry name" value="zf-C2H2_AcuF"/>
    <property type="match status" value="1"/>
</dbReference>
<dbReference type="InterPro" id="IPR054464">
    <property type="entry name" value="ULD_fung"/>
</dbReference>
<protein>
    <recommendedName>
        <fullName evidence="3">C2H2-type domain-containing protein</fullName>
    </recommendedName>
</protein>
<evidence type="ECO:0000256" key="1">
    <source>
        <dbReference type="SAM" id="Coils"/>
    </source>
</evidence>
<dbReference type="AlphaFoldDB" id="A0A8K0TC60"/>
<keyword evidence="1" id="KW-0175">Coiled coil</keyword>
<dbReference type="OrthoDB" id="4851072at2759"/>
<feature type="region of interest" description="Disordered" evidence="2">
    <location>
        <begin position="105"/>
        <end position="127"/>
    </location>
</feature>
<feature type="domain" description="C2H2-type" evidence="3">
    <location>
        <begin position="331"/>
        <end position="359"/>
    </location>
</feature>
<name>A0A8K0TC60_9PEZI</name>
<dbReference type="InterPro" id="IPR013087">
    <property type="entry name" value="Znf_C2H2_type"/>
</dbReference>
<sequence length="707" mass="79284">MEQEASHAEGASAPTISTVVLRCFDAIEEAMSHAETFENGSSKATLEDERGRLRVWASNIGALQPASSPKSLDQRLRDAPIMKKSVHAGLQRVLISATRASHILDGSAPNRSGSPVPIDSGSTSASEAQVTTELDELVLGVHSAINHLFGLSMLVRRQRPRGRLPVLDKFTPAESSPDISHITDKFPKMKNTLWLAQRLGNQVTRRREIIRYRQHHREGLANNQDNKRSGRDDTATLATTFQEIESSGTAIAKGKEVASSGISVFTSGTSYLSDEDSTSTGRYIPDLPDMCLDGVQLQYGERFECPYCRTIQEVNNRLEWKRHVMFDLQPYVCTLEDCSASNRLFSTRAEWFQHEFTVHRLNWACNWCQGPRATFSRAKELKQHFAKTHPGEVTKAQMPLILEACERPITIYGPSSCPFCSDWEALPPHNTAKAFGRHLARHLQQLALESLPLSIEGLEVRDANGASEGEDLAISESGDEEAPSINLSDATMERVRKHLEEGTKLEERAKAAARARAEEDALLVQKEIEEYKMQAKARGETVDIKAFLAAKTEEADQARRILAAEQRVKAEKAEQHAEMTENEARAEAEGKAREMFEERLKAEAELKAQQEASAETHASSKLQFRDAVGRRFGFPRHICRRWVDMEELIRQAFEHVEIIGPHVNQGMYDLVSDGEIVSPQMWERVVDDLSLVQMQMWPESRALWPKP</sequence>
<comment type="caution">
    <text evidence="4">The sequence shown here is derived from an EMBL/GenBank/DDBJ whole genome shotgun (WGS) entry which is preliminary data.</text>
</comment>
<dbReference type="SMART" id="SM00355">
    <property type="entry name" value="ZnF_C2H2"/>
    <property type="match status" value="3"/>
</dbReference>
<dbReference type="InterPro" id="IPR058925">
    <property type="entry name" value="zf-C2H2_AcuF"/>
</dbReference>
<keyword evidence="5" id="KW-1185">Reference proteome</keyword>
<evidence type="ECO:0000256" key="2">
    <source>
        <dbReference type="SAM" id="MobiDB-lite"/>
    </source>
</evidence>
<feature type="coiled-coil region" evidence="1">
    <location>
        <begin position="563"/>
        <end position="612"/>
    </location>
</feature>
<evidence type="ECO:0000313" key="5">
    <source>
        <dbReference type="Proteomes" id="UP000813385"/>
    </source>
</evidence>
<dbReference type="Proteomes" id="UP000813385">
    <property type="component" value="Unassembled WGS sequence"/>
</dbReference>
<proteinExistence type="predicted"/>
<feature type="domain" description="C2H2-type" evidence="3">
    <location>
        <begin position="415"/>
        <end position="442"/>
    </location>
</feature>
<accession>A0A8K0TC60</accession>